<dbReference type="Proteomes" id="UP000838749">
    <property type="component" value="Unassembled WGS sequence"/>
</dbReference>
<comment type="caution">
    <text evidence="1">The sequence shown here is derived from an EMBL/GenBank/DDBJ whole genome shotgun (WGS) entry which is preliminary data.</text>
</comment>
<sequence length="116" mass="13853">MDEKGEYMDSNEQKPLMNNTKWEEIRQAMLNYAFPTKWRTKDIDTGYISLWDGDWYYHFSDGGYKVIEWLEIHAEDDSIKTDLIQILKKIHVPGEVTTDSIIIYGYNKNNEFIDYI</sequence>
<proteinExistence type="predicted"/>
<dbReference type="InterPro" id="IPR046500">
    <property type="entry name" value="DUF6678"/>
</dbReference>
<organism evidence="1 2">
    <name type="scientific">Paenibacillus pseudetheri</name>
    <dbReference type="NCBI Taxonomy" id="2897682"/>
    <lineage>
        <taxon>Bacteria</taxon>
        <taxon>Bacillati</taxon>
        <taxon>Bacillota</taxon>
        <taxon>Bacilli</taxon>
        <taxon>Bacillales</taxon>
        <taxon>Paenibacillaceae</taxon>
        <taxon>Paenibacillus</taxon>
    </lineage>
</organism>
<protein>
    <submittedName>
        <fullName evidence="1">Uncharacterized protein</fullName>
    </submittedName>
</protein>
<keyword evidence="2" id="KW-1185">Reference proteome</keyword>
<reference evidence="1" key="1">
    <citation type="submission" date="2021-12" db="EMBL/GenBank/DDBJ databases">
        <authorList>
            <person name="Criscuolo A."/>
        </authorList>
    </citation>
    <scope>NUCLEOTIDE SEQUENCE</scope>
    <source>
        <strain evidence="1">CIP111894</strain>
    </source>
</reference>
<dbReference type="EMBL" id="CAKMAB010000010">
    <property type="protein sequence ID" value="CAH1056297.1"/>
    <property type="molecule type" value="Genomic_DNA"/>
</dbReference>
<gene>
    <name evidence="1" type="ORF">PAECIP111894_02450</name>
</gene>
<evidence type="ECO:0000313" key="1">
    <source>
        <dbReference type="EMBL" id="CAH1056297.1"/>
    </source>
</evidence>
<evidence type="ECO:0000313" key="2">
    <source>
        <dbReference type="Proteomes" id="UP000838749"/>
    </source>
</evidence>
<name>A0ABN8FGX0_9BACL</name>
<dbReference type="RefSeq" id="WP_234534103.1">
    <property type="nucleotide sequence ID" value="NZ_CAKMAB010000010.1"/>
</dbReference>
<accession>A0ABN8FGX0</accession>
<dbReference type="Pfam" id="PF20383">
    <property type="entry name" value="DUF6678"/>
    <property type="match status" value="1"/>
</dbReference>